<comment type="caution">
    <text evidence="3">The sequence shown here is derived from an EMBL/GenBank/DDBJ whole genome shotgun (WGS) entry which is preliminary data.</text>
</comment>
<gene>
    <name evidence="3" type="ORF">P691DRAFT_788099</name>
</gene>
<feature type="compositionally biased region" description="Polar residues" evidence="1">
    <location>
        <begin position="30"/>
        <end position="51"/>
    </location>
</feature>
<name>A0A9P5XGI7_9AGAR</name>
<accession>A0A9P5XGI7</accession>
<proteinExistence type="predicted"/>
<evidence type="ECO:0000313" key="4">
    <source>
        <dbReference type="Proteomes" id="UP000807342"/>
    </source>
</evidence>
<protein>
    <submittedName>
        <fullName evidence="3">Uncharacterized protein</fullName>
    </submittedName>
</protein>
<keyword evidence="4" id="KW-1185">Reference proteome</keyword>
<dbReference type="Proteomes" id="UP000807342">
    <property type="component" value="Unassembled WGS sequence"/>
</dbReference>
<evidence type="ECO:0000256" key="1">
    <source>
        <dbReference type="SAM" id="MobiDB-lite"/>
    </source>
</evidence>
<evidence type="ECO:0000256" key="2">
    <source>
        <dbReference type="SAM" id="Phobius"/>
    </source>
</evidence>
<keyword evidence="2" id="KW-0812">Transmembrane</keyword>
<dbReference type="AlphaFoldDB" id="A0A9P5XGI7"/>
<feature type="compositionally biased region" description="Polar residues" evidence="1">
    <location>
        <begin position="84"/>
        <end position="106"/>
    </location>
</feature>
<feature type="transmembrane region" description="Helical" evidence="2">
    <location>
        <begin position="115"/>
        <end position="138"/>
    </location>
</feature>
<reference evidence="3" key="1">
    <citation type="submission" date="2020-11" db="EMBL/GenBank/DDBJ databases">
        <authorList>
            <consortium name="DOE Joint Genome Institute"/>
            <person name="Ahrendt S."/>
            <person name="Riley R."/>
            <person name="Andreopoulos W."/>
            <person name="Labutti K."/>
            <person name="Pangilinan J."/>
            <person name="Ruiz-Duenas F.J."/>
            <person name="Barrasa J.M."/>
            <person name="Sanchez-Garcia M."/>
            <person name="Camarero S."/>
            <person name="Miyauchi S."/>
            <person name="Serrano A."/>
            <person name="Linde D."/>
            <person name="Babiker R."/>
            <person name="Drula E."/>
            <person name="Ayuso-Fernandez I."/>
            <person name="Pacheco R."/>
            <person name="Padilla G."/>
            <person name="Ferreira P."/>
            <person name="Barriuso J."/>
            <person name="Kellner H."/>
            <person name="Castanera R."/>
            <person name="Alfaro M."/>
            <person name="Ramirez L."/>
            <person name="Pisabarro A.G."/>
            <person name="Kuo A."/>
            <person name="Tritt A."/>
            <person name="Lipzen A."/>
            <person name="He G."/>
            <person name="Yan M."/>
            <person name="Ng V."/>
            <person name="Cullen D."/>
            <person name="Martin F."/>
            <person name="Rosso M.-N."/>
            <person name="Henrissat B."/>
            <person name="Hibbett D."/>
            <person name="Martinez A.T."/>
            <person name="Grigoriev I.V."/>
        </authorList>
    </citation>
    <scope>NUCLEOTIDE SEQUENCE</scope>
    <source>
        <strain evidence="3">MF-IS2</strain>
    </source>
</reference>
<dbReference type="EMBL" id="MU151093">
    <property type="protein sequence ID" value="KAF9450992.1"/>
    <property type="molecule type" value="Genomic_DNA"/>
</dbReference>
<feature type="compositionally biased region" description="Low complexity" evidence="1">
    <location>
        <begin position="52"/>
        <end position="82"/>
    </location>
</feature>
<keyword evidence="2" id="KW-1133">Transmembrane helix</keyword>
<feature type="region of interest" description="Disordered" evidence="1">
    <location>
        <begin position="1"/>
        <end position="109"/>
    </location>
</feature>
<keyword evidence="2" id="KW-0472">Membrane</keyword>
<evidence type="ECO:0000313" key="3">
    <source>
        <dbReference type="EMBL" id="KAF9450992.1"/>
    </source>
</evidence>
<organism evidence="3 4">
    <name type="scientific">Macrolepiota fuliginosa MF-IS2</name>
    <dbReference type="NCBI Taxonomy" id="1400762"/>
    <lineage>
        <taxon>Eukaryota</taxon>
        <taxon>Fungi</taxon>
        <taxon>Dikarya</taxon>
        <taxon>Basidiomycota</taxon>
        <taxon>Agaricomycotina</taxon>
        <taxon>Agaricomycetes</taxon>
        <taxon>Agaricomycetidae</taxon>
        <taxon>Agaricales</taxon>
        <taxon>Agaricineae</taxon>
        <taxon>Agaricaceae</taxon>
        <taxon>Macrolepiota</taxon>
    </lineage>
</organism>
<dbReference type="OrthoDB" id="10550780at2759"/>
<sequence>MSPLPLQDSLYPHALRQKFPSSPRARRQVSDTANTQPTDGSSIPVSITSSLTPTDSQSTTSISSTATSNPSITSSSTPKIASGSYPTPTNTPVIPGVNTANDNSTDADSRPNVKAIVFGVLGGILGLLVLLLIILYGLRRRRSSRGKAAFWEKWHWGAYSPVHGDVVFVNQDAGAGVSGERGSKAQVPAQWWQKFNFIGDTWVGDGAVVEGGEQGKKKKKQRTRTLYKVRRLKPNEKFEIDSGADITYLEVVLPCLKALKMDVELSSTWLCQFQKAHKIQDIVKQTLNVRRKHLARSRTIGQTQ</sequence>